<evidence type="ECO:0008006" key="11">
    <source>
        <dbReference type="Google" id="ProtNLM"/>
    </source>
</evidence>
<reference evidence="9" key="1">
    <citation type="submission" date="2020-05" db="EMBL/GenBank/DDBJ databases">
        <title>Phylogenomic resolution of chytrid fungi.</title>
        <authorList>
            <person name="Stajich J.E."/>
            <person name="Amses K."/>
            <person name="Simmons R."/>
            <person name="Seto K."/>
            <person name="Myers J."/>
            <person name="Bonds A."/>
            <person name="Quandt C.A."/>
            <person name="Barry K."/>
            <person name="Liu P."/>
            <person name="Grigoriev I."/>
            <person name="Longcore J.E."/>
            <person name="James T.Y."/>
        </authorList>
    </citation>
    <scope>NUCLEOTIDE SEQUENCE</scope>
    <source>
        <strain evidence="9">JEL0318</strain>
    </source>
</reference>
<evidence type="ECO:0000256" key="6">
    <source>
        <dbReference type="SAM" id="MobiDB-lite"/>
    </source>
</evidence>
<dbReference type="GO" id="GO:0030490">
    <property type="term" value="P:maturation of SSU-rRNA"/>
    <property type="evidence" value="ECO:0007669"/>
    <property type="project" value="TreeGrafter"/>
</dbReference>
<gene>
    <name evidence="9" type="ORF">HK097_011293</name>
</gene>
<organism evidence="9 10">
    <name type="scientific">Rhizophlyctis rosea</name>
    <dbReference type="NCBI Taxonomy" id="64517"/>
    <lineage>
        <taxon>Eukaryota</taxon>
        <taxon>Fungi</taxon>
        <taxon>Fungi incertae sedis</taxon>
        <taxon>Chytridiomycota</taxon>
        <taxon>Chytridiomycota incertae sedis</taxon>
        <taxon>Chytridiomycetes</taxon>
        <taxon>Rhizophlyctidales</taxon>
        <taxon>Rhizophlyctidaceae</taxon>
        <taxon>Rhizophlyctis</taxon>
    </lineage>
</organism>
<sequence length="322" mass="36242">MGKSFRNKRGGNASGRGGGKRTGAVPATEYPPAHERSEEGSDNESGSGGEEAEEGPIPLPLAMWDFDHCDPKRCSGRKLARLDMLRTLRVGQRFKGLVLTPKGKQSVSPADRTIVEQSGLCVVDCSWARVDEVPFDKIRSPHERLLPYLVAANPVNYGRPFKLNCVEALAAALYITGYKSYGLRLLSKFKWGHAFYEINETVLDIYASCTDSASVIRAQTEYLETAEREWQDGRERRQRGDDDLMSRNSNHREDDSEDDDEDEEQEEESGEEEELDRFGNVVRKRGRVDRFGNTVKSGDEDEEDNRSEEESGEEDGHVEVDR</sequence>
<accession>A0AAD5X2K6</accession>
<evidence type="ECO:0000256" key="3">
    <source>
        <dbReference type="ARBA" id="ARBA00022552"/>
    </source>
</evidence>
<feature type="region of interest" description="Disordered" evidence="6">
    <location>
        <begin position="228"/>
        <end position="322"/>
    </location>
</feature>
<dbReference type="InterPro" id="IPR007177">
    <property type="entry name" value="Tsr3_C"/>
</dbReference>
<keyword evidence="3" id="KW-0698">rRNA processing</keyword>
<feature type="non-terminal residue" evidence="9">
    <location>
        <position position="322"/>
    </location>
</feature>
<dbReference type="PANTHER" id="PTHR20426">
    <property type="entry name" value="RIBOSOME BIOGENESIS PROTEIN TSR3 HOMOLOG"/>
    <property type="match status" value="1"/>
</dbReference>
<evidence type="ECO:0000259" key="7">
    <source>
        <dbReference type="Pfam" id="PF04034"/>
    </source>
</evidence>
<dbReference type="GO" id="GO:0106388">
    <property type="term" value="F:rRNA small subunit aminocarboxypropyltransferase activity"/>
    <property type="evidence" value="ECO:0007669"/>
    <property type="project" value="InterPro"/>
</dbReference>
<evidence type="ECO:0000313" key="9">
    <source>
        <dbReference type="EMBL" id="KAJ3047697.1"/>
    </source>
</evidence>
<feature type="region of interest" description="Disordered" evidence="6">
    <location>
        <begin position="1"/>
        <end position="56"/>
    </location>
</feature>
<keyword evidence="2" id="KW-0690">Ribosome biogenesis</keyword>
<feature type="compositionally biased region" description="Basic and acidic residues" evidence="6">
    <location>
        <begin position="228"/>
        <end position="254"/>
    </location>
</feature>
<feature type="compositionally biased region" description="Gly residues" evidence="6">
    <location>
        <begin position="12"/>
        <end position="21"/>
    </location>
</feature>
<dbReference type="InterPro" id="IPR022968">
    <property type="entry name" value="Tsr3-like"/>
</dbReference>
<dbReference type="Proteomes" id="UP001212841">
    <property type="component" value="Unassembled WGS sequence"/>
</dbReference>
<dbReference type="PANTHER" id="PTHR20426:SF0">
    <property type="entry name" value="18S RRNA AMINOCARBOXYPROPYLTRANSFERASE"/>
    <property type="match status" value="1"/>
</dbReference>
<dbReference type="HAMAP" id="MF_01116">
    <property type="entry name" value="TSR3"/>
    <property type="match status" value="1"/>
</dbReference>
<evidence type="ECO:0000256" key="2">
    <source>
        <dbReference type="ARBA" id="ARBA00022517"/>
    </source>
</evidence>
<dbReference type="EMBL" id="JADGJD010000914">
    <property type="protein sequence ID" value="KAJ3047697.1"/>
    <property type="molecule type" value="Genomic_DNA"/>
</dbReference>
<keyword evidence="1" id="KW-0963">Cytoplasm</keyword>
<evidence type="ECO:0000256" key="4">
    <source>
        <dbReference type="ARBA" id="ARBA00022679"/>
    </source>
</evidence>
<evidence type="ECO:0000259" key="8">
    <source>
        <dbReference type="Pfam" id="PF04068"/>
    </source>
</evidence>
<keyword evidence="5" id="KW-0949">S-adenosyl-L-methionine</keyword>
<protein>
    <recommendedName>
        <fullName evidence="11">18S rRNA aminocarboxypropyltransferase</fullName>
    </recommendedName>
</protein>
<feature type="compositionally biased region" description="Acidic residues" evidence="6">
    <location>
        <begin position="299"/>
        <end position="313"/>
    </location>
</feature>
<dbReference type="NCBIfam" id="NF002621">
    <property type="entry name" value="PRK02287.1"/>
    <property type="match status" value="1"/>
</dbReference>
<keyword evidence="4" id="KW-0808">Transferase</keyword>
<dbReference type="InterPro" id="IPR007209">
    <property type="entry name" value="RNaseL-inhib-like_metal-bd_dom"/>
</dbReference>
<dbReference type="Pfam" id="PF04034">
    <property type="entry name" value="Ribo_biogen_C"/>
    <property type="match status" value="1"/>
</dbReference>
<comment type="caution">
    <text evidence="9">The sequence shown here is derived from an EMBL/GenBank/DDBJ whole genome shotgun (WGS) entry which is preliminary data.</text>
</comment>
<feature type="domain" description="16S/18S rRNA aminocarboxypropyltransferase Tsr3 C-terminal" evidence="7">
    <location>
        <begin position="97"/>
        <end position="223"/>
    </location>
</feature>
<evidence type="ECO:0000256" key="5">
    <source>
        <dbReference type="ARBA" id="ARBA00022691"/>
    </source>
</evidence>
<name>A0AAD5X2K6_9FUNG</name>
<dbReference type="Pfam" id="PF04068">
    <property type="entry name" value="Fer4_RLI"/>
    <property type="match status" value="1"/>
</dbReference>
<feature type="domain" description="RNase L inhibitor RLI-like possible metal-binding" evidence="8">
    <location>
        <begin position="60"/>
        <end position="93"/>
    </location>
</feature>
<evidence type="ECO:0000313" key="10">
    <source>
        <dbReference type="Proteomes" id="UP001212841"/>
    </source>
</evidence>
<feature type="compositionally biased region" description="Acidic residues" evidence="6">
    <location>
        <begin position="255"/>
        <end position="275"/>
    </location>
</feature>
<keyword evidence="10" id="KW-1185">Reference proteome</keyword>
<proteinExistence type="inferred from homology"/>
<evidence type="ECO:0000256" key="1">
    <source>
        <dbReference type="ARBA" id="ARBA00022490"/>
    </source>
</evidence>
<dbReference type="AlphaFoldDB" id="A0AAD5X2K6"/>